<dbReference type="InterPro" id="IPR017968">
    <property type="entry name" value="Acylphosphatase_CS"/>
</dbReference>
<dbReference type="PROSITE" id="PS00151">
    <property type="entry name" value="ACYLPHOSPHATASE_2"/>
    <property type="match status" value="1"/>
</dbReference>
<dbReference type="Gene3D" id="3.30.70.100">
    <property type="match status" value="1"/>
</dbReference>
<sequence length="95" mass="10658">METGTEKRVSARITGRVQGVGFRNFTRRRARRLDVTGWVRNESDGSVRLEAEGPADALKSLIEAVHEGPRTARVETVDVDWSDAADAFEGFRVRR</sequence>
<dbReference type="PANTHER" id="PTHR47268">
    <property type="entry name" value="ACYLPHOSPHATASE"/>
    <property type="match status" value="1"/>
</dbReference>
<dbReference type="GO" id="GO:0003998">
    <property type="term" value="F:acylphosphatase activity"/>
    <property type="evidence" value="ECO:0007669"/>
    <property type="project" value="UniProtKB-EC"/>
</dbReference>
<evidence type="ECO:0000256" key="4">
    <source>
        <dbReference type="PROSITE-ProRule" id="PRU00520"/>
    </source>
</evidence>
<name>A0A9X2PTE1_9BACT</name>
<comment type="caution">
    <text evidence="8">The sequence shown here is derived from an EMBL/GenBank/DDBJ whole genome shotgun (WGS) entry which is preliminary data.</text>
</comment>
<evidence type="ECO:0000313" key="9">
    <source>
        <dbReference type="Proteomes" id="UP001155027"/>
    </source>
</evidence>
<organism evidence="8 9">
    <name type="scientific">Salinibacter ruber</name>
    <dbReference type="NCBI Taxonomy" id="146919"/>
    <lineage>
        <taxon>Bacteria</taxon>
        <taxon>Pseudomonadati</taxon>
        <taxon>Rhodothermota</taxon>
        <taxon>Rhodothermia</taxon>
        <taxon>Rhodothermales</taxon>
        <taxon>Salinibacteraceae</taxon>
        <taxon>Salinibacter</taxon>
    </lineage>
</organism>
<accession>A0A9X2PTE1</accession>
<evidence type="ECO:0000313" key="8">
    <source>
        <dbReference type="EMBL" id="MCS3676189.1"/>
    </source>
</evidence>
<proteinExistence type="inferred from homology"/>
<evidence type="ECO:0000256" key="1">
    <source>
        <dbReference type="ARBA" id="ARBA00005614"/>
    </source>
</evidence>
<comment type="catalytic activity">
    <reaction evidence="3 4 5">
        <text>an acyl phosphate + H2O = a carboxylate + phosphate + H(+)</text>
        <dbReference type="Rhea" id="RHEA:14965"/>
        <dbReference type="ChEBI" id="CHEBI:15377"/>
        <dbReference type="ChEBI" id="CHEBI:15378"/>
        <dbReference type="ChEBI" id="CHEBI:29067"/>
        <dbReference type="ChEBI" id="CHEBI:43474"/>
        <dbReference type="ChEBI" id="CHEBI:59918"/>
        <dbReference type="EC" id="3.6.1.7"/>
    </reaction>
</comment>
<evidence type="ECO:0000256" key="3">
    <source>
        <dbReference type="ARBA" id="ARBA00047645"/>
    </source>
</evidence>
<evidence type="ECO:0000256" key="5">
    <source>
        <dbReference type="RuleBase" id="RU000553"/>
    </source>
</evidence>
<feature type="domain" description="Acylphosphatase-like" evidence="7">
    <location>
        <begin position="8"/>
        <end position="95"/>
    </location>
</feature>
<dbReference type="RefSeq" id="WP_259079060.1">
    <property type="nucleotide sequence ID" value="NZ_JANUAU010000001.1"/>
</dbReference>
<dbReference type="InterPro" id="IPR020456">
    <property type="entry name" value="Acylphosphatase"/>
</dbReference>
<dbReference type="PANTHER" id="PTHR47268:SF4">
    <property type="entry name" value="ACYLPHOSPHATASE"/>
    <property type="match status" value="1"/>
</dbReference>
<protein>
    <recommendedName>
        <fullName evidence="2 4">Acylphosphatase</fullName>
        <ecNumber evidence="2 4">3.6.1.7</ecNumber>
    </recommendedName>
</protein>
<keyword evidence="4 5" id="KW-0378">Hydrolase</keyword>
<comment type="similarity">
    <text evidence="1 6">Belongs to the acylphosphatase family.</text>
</comment>
<evidence type="ECO:0000256" key="6">
    <source>
        <dbReference type="RuleBase" id="RU004168"/>
    </source>
</evidence>
<dbReference type="PROSITE" id="PS51160">
    <property type="entry name" value="ACYLPHOSPHATASE_3"/>
    <property type="match status" value="1"/>
</dbReference>
<feature type="active site" evidence="4">
    <location>
        <position position="23"/>
    </location>
</feature>
<dbReference type="EMBL" id="JANUAU010000001">
    <property type="protein sequence ID" value="MCS3676189.1"/>
    <property type="molecule type" value="Genomic_DNA"/>
</dbReference>
<dbReference type="Pfam" id="PF00708">
    <property type="entry name" value="Acylphosphatase"/>
    <property type="match status" value="1"/>
</dbReference>
<feature type="active site" evidence="4">
    <location>
        <position position="41"/>
    </location>
</feature>
<dbReference type="PROSITE" id="PS00150">
    <property type="entry name" value="ACYLPHOSPHATASE_1"/>
    <property type="match status" value="1"/>
</dbReference>
<dbReference type="Proteomes" id="UP001155027">
    <property type="component" value="Unassembled WGS sequence"/>
</dbReference>
<dbReference type="InterPro" id="IPR001792">
    <property type="entry name" value="Acylphosphatase-like_dom"/>
</dbReference>
<gene>
    <name evidence="8" type="ORF">GGP71_000085</name>
</gene>
<dbReference type="PRINTS" id="PR00112">
    <property type="entry name" value="ACYLPHPHTASE"/>
</dbReference>
<dbReference type="InterPro" id="IPR036046">
    <property type="entry name" value="Acylphosphatase-like_dom_sf"/>
</dbReference>
<evidence type="ECO:0000256" key="2">
    <source>
        <dbReference type="ARBA" id="ARBA00012150"/>
    </source>
</evidence>
<dbReference type="AlphaFoldDB" id="A0A9X2PTE1"/>
<dbReference type="EC" id="3.6.1.7" evidence="2 4"/>
<dbReference type="SUPFAM" id="SSF54975">
    <property type="entry name" value="Acylphosphatase/BLUF domain-like"/>
    <property type="match status" value="1"/>
</dbReference>
<evidence type="ECO:0000259" key="7">
    <source>
        <dbReference type="PROSITE" id="PS51160"/>
    </source>
</evidence>
<reference evidence="8" key="1">
    <citation type="submission" date="2022-08" db="EMBL/GenBank/DDBJ databases">
        <title>Genomic Encyclopedia of Type Strains, Phase V (KMG-V): Genome sequencing to study the core and pangenomes of soil and plant-associated prokaryotes.</title>
        <authorList>
            <person name="Whitman W."/>
        </authorList>
    </citation>
    <scope>NUCLEOTIDE SEQUENCE</scope>
    <source>
        <strain evidence="8">0</strain>
    </source>
</reference>